<dbReference type="RefSeq" id="WP_249915294.1">
    <property type="nucleotide sequence ID" value="NZ_JAMGBB010000001.1"/>
</dbReference>
<evidence type="ECO:0000313" key="5">
    <source>
        <dbReference type="Proteomes" id="UP001165383"/>
    </source>
</evidence>
<name>A0ABT0S9Y3_9SPHN</name>
<reference evidence="4" key="1">
    <citation type="submission" date="2022-05" db="EMBL/GenBank/DDBJ databases">
        <authorList>
            <person name="Jo J.-H."/>
            <person name="Im W.-T."/>
        </authorList>
    </citation>
    <scope>NUCLEOTIDE SEQUENCE</scope>
    <source>
        <strain evidence="4">RB56-2</strain>
    </source>
</reference>
<dbReference type="PANTHER" id="PTHR12151">
    <property type="entry name" value="ELECTRON TRANSPORT PROTIN SCO1/SENC FAMILY MEMBER"/>
    <property type="match status" value="1"/>
</dbReference>
<evidence type="ECO:0000259" key="3">
    <source>
        <dbReference type="PROSITE" id="PS51352"/>
    </source>
</evidence>
<organism evidence="4 5">
    <name type="scientific">Sphingomonas brevis</name>
    <dbReference type="NCBI Taxonomy" id="2908206"/>
    <lineage>
        <taxon>Bacteria</taxon>
        <taxon>Pseudomonadati</taxon>
        <taxon>Pseudomonadota</taxon>
        <taxon>Alphaproteobacteria</taxon>
        <taxon>Sphingomonadales</taxon>
        <taxon>Sphingomonadaceae</taxon>
        <taxon>Sphingomonas</taxon>
    </lineage>
</organism>
<accession>A0ABT0S9Y3</accession>
<dbReference type="Gene3D" id="3.40.30.10">
    <property type="entry name" value="Glutaredoxin"/>
    <property type="match status" value="1"/>
</dbReference>
<comment type="caution">
    <text evidence="4">The sequence shown here is derived from an EMBL/GenBank/DDBJ whole genome shotgun (WGS) entry which is preliminary data.</text>
</comment>
<evidence type="ECO:0000256" key="2">
    <source>
        <dbReference type="ARBA" id="ARBA00023008"/>
    </source>
</evidence>
<dbReference type="InterPro" id="IPR013766">
    <property type="entry name" value="Thioredoxin_domain"/>
</dbReference>
<comment type="similarity">
    <text evidence="1">Belongs to the SCO1/2 family.</text>
</comment>
<protein>
    <submittedName>
        <fullName evidence="4">SCO family protein</fullName>
    </submittedName>
</protein>
<evidence type="ECO:0000256" key="1">
    <source>
        <dbReference type="ARBA" id="ARBA00010996"/>
    </source>
</evidence>
<dbReference type="SUPFAM" id="SSF52833">
    <property type="entry name" value="Thioredoxin-like"/>
    <property type="match status" value="1"/>
</dbReference>
<dbReference type="Proteomes" id="UP001165383">
    <property type="component" value="Unassembled WGS sequence"/>
</dbReference>
<dbReference type="CDD" id="cd02968">
    <property type="entry name" value="SCO"/>
    <property type="match status" value="1"/>
</dbReference>
<dbReference type="PANTHER" id="PTHR12151:SF25">
    <property type="entry name" value="LINALOOL DEHYDRATASE_ISOMERASE DOMAIN-CONTAINING PROTEIN"/>
    <property type="match status" value="1"/>
</dbReference>
<dbReference type="Pfam" id="PF02630">
    <property type="entry name" value="SCO1-SenC"/>
    <property type="match status" value="1"/>
</dbReference>
<dbReference type="EMBL" id="JAMGBB010000001">
    <property type="protein sequence ID" value="MCL6740886.1"/>
    <property type="molecule type" value="Genomic_DNA"/>
</dbReference>
<gene>
    <name evidence="4" type="ORF">LZ518_07050</name>
</gene>
<dbReference type="InterPro" id="IPR003782">
    <property type="entry name" value="SCO1/SenC"/>
</dbReference>
<dbReference type="InterPro" id="IPR036249">
    <property type="entry name" value="Thioredoxin-like_sf"/>
</dbReference>
<proteinExistence type="inferred from homology"/>
<dbReference type="PROSITE" id="PS51352">
    <property type="entry name" value="THIOREDOXIN_2"/>
    <property type="match status" value="1"/>
</dbReference>
<sequence>MATIGGPFTLTGSDGQPFQSSRLNGKPAAIFFGFTNCPDVCPTTLARLTKLRRQLGKGDDAMSIVFITVDPERDGPAEVGSYAKLFNAPVIGLTGSTADIERVKKQFGAFSQKVDQPGGGYSVDHTASVFLMDRNGSFVATLSPEEGDPVALAKLQRLIA</sequence>
<feature type="domain" description="Thioredoxin" evidence="3">
    <location>
        <begin position="1"/>
        <end position="160"/>
    </location>
</feature>
<keyword evidence="2" id="KW-0186">Copper</keyword>
<evidence type="ECO:0000313" key="4">
    <source>
        <dbReference type="EMBL" id="MCL6740886.1"/>
    </source>
</evidence>
<keyword evidence="5" id="KW-1185">Reference proteome</keyword>